<feature type="compositionally biased region" description="Polar residues" evidence="4">
    <location>
        <begin position="449"/>
        <end position="472"/>
    </location>
</feature>
<dbReference type="AlphaFoldDB" id="A0AAV2LY82"/>
<feature type="domain" description="SH3" evidence="5">
    <location>
        <begin position="474"/>
        <end position="533"/>
    </location>
</feature>
<protein>
    <recommendedName>
        <fullName evidence="5">SH3 domain-containing protein</fullName>
    </recommendedName>
</protein>
<dbReference type="Gene3D" id="2.30.29.30">
    <property type="entry name" value="Pleckstrin-homology domain (PH domain)/Phosphotyrosine-binding domain (PTB)"/>
    <property type="match status" value="1"/>
</dbReference>
<dbReference type="GO" id="GO:0007266">
    <property type="term" value="P:Rho protein signal transduction"/>
    <property type="evidence" value="ECO:0007669"/>
    <property type="project" value="TreeGrafter"/>
</dbReference>
<dbReference type="Pfam" id="PF00018">
    <property type="entry name" value="SH3_1"/>
    <property type="match status" value="1"/>
</dbReference>
<dbReference type="InterPro" id="IPR039801">
    <property type="entry name" value="EPS8-like"/>
</dbReference>
<dbReference type="PANTHER" id="PTHR12287">
    <property type="entry name" value="EPIDERMAL GROWTH FACTOR RECEPTOR KINASE SUBSTRATE EPS8-RELATED PROTEIN"/>
    <property type="match status" value="1"/>
</dbReference>
<keyword evidence="7" id="KW-1185">Reference proteome</keyword>
<dbReference type="GO" id="GO:1900029">
    <property type="term" value="P:positive regulation of ruffle assembly"/>
    <property type="evidence" value="ECO:0007669"/>
    <property type="project" value="TreeGrafter"/>
</dbReference>
<gene>
    <name evidence="6" type="ORF">KC01_LOCUS33315</name>
</gene>
<proteinExistence type="inferred from homology"/>
<organism evidence="6 7">
    <name type="scientific">Knipowitschia caucasica</name>
    <name type="common">Caucasian dwarf goby</name>
    <name type="synonym">Pomatoschistus caucasicus</name>
    <dbReference type="NCBI Taxonomy" id="637954"/>
    <lineage>
        <taxon>Eukaryota</taxon>
        <taxon>Metazoa</taxon>
        <taxon>Chordata</taxon>
        <taxon>Craniata</taxon>
        <taxon>Vertebrata</taxon>
        <taxon>Euteleostomi</taxon>
        <taxon>Actinopterygii</taxon>
        <taxon>Neopterygii</taxon>
        <taxon>Teleostei</taxon>
        <taxon>Neoteleostei</taxon>
        <taxon>Acanthomorphata</taxon>
        <taxon>Gobiaria</taxon>
        <taxon>Gobiiformes</taxon>
        <taxon>Gobioidei</taxon>
        <taxon>Gobiidae</taxon>
        <taxon>Gobiinae</taxon>
        <taxon>Knipowitschia</taxon>
    </lineage>
</organism>
<feature type="compositionally biased region" description="Polar residues" evidence="4">
    <location>
        <begin position="33"/>
        <end position="44"/>
    </location>
</feature>
<feature type="region of interest" description="Disordered" evidence="4">
    <location>
        <begin position="1"/>
        <end position="49"/>
    </location>
</feature>
<dbReference type="GO" id="GO:0032587">
    <property type="term" value="C:ruffle membrane"/>
    <property type="evidence" value="ECO:0007669"/>
    <property type="project" value="TreeGrafter"/>
</dbReference>
<comment type="similarity">
    <text evidence="1">Belongs to the EPS8 family.</text>
</comment>
<name>A0AAV2LY82_KNICA</name>
<evidence type="ECO:0000256" key="1">
    <source>
        <dbReference type="ARBA" id="ARBA00006197"/>
    </source>
</evidence>
<sequence length="624" mass="70341">MFGSAPFSYAPGGLSPDDRTQRRSFHNDDQRVSPVQRNNMSRPTGKSIYMQRKDYSDSLNKQSDNLNVRVEHLFTCDLDGRDIASISDCVAKLKRLDTKGRLWSQEMVLELQGGYLLLLDIETKSELDSLALSNILETNAILDTCEYNSLLTLNVQERNKRVTQVYMFQCEETGADVIKADLDKAIIKGGQGFVEPRAQEPLDQSDFRTSLDAILGAGGYRPEGPRAVLRERFTPSPEPPQWSSREPVNFPPDEAMYNDDRQLDPGPPQLSDTDRNTEIFNHVLNDLEIFMAEVMSALNTTSQKPEKKKRKSKKKKEAPAVVLPSLDQYVSCLQKIKYGFNLLGQLEEVLNDPSAEDYVHFIFNILASLVSQYPPDVPPTVLAPLLTDAALQLLGSVVTPEEEQLWGSLGDCWMFPRSQWAEEDIPFYIPDFYDGWQPPPQSHAHGPVSRSNSRRFSPIQQNGLGQALPSSRATEPEYMRAIYDFVARNNRELSLMNGDEVEVVQKNKQWWLVRNSRNEEGHVPQNVLESINRSPMPQREAPVTLDMRSSSAEVSTWLSYKGFSKMTVRSLGVLNGQQLLGMSKDEIRSVCPEEGGKVFFQLQAIKSAIALASEPSGPYYNGRY</sequence>
<dbReference type="Pfam" id="PF08416">
    <property type="entry name" value="PTB"/>
    <property type="match status" value="1"/>
</dbReference>
<feature type="region of interest" description="Disordered" evidence="4">
    <location>
        <begin position="231"/>
        <end position="272"/>
    </location>
</feature>
<dbReference type="InterPro" id="IPR033928">
    <property type="entry name" value="EPS8_PTB"/>
</dbReference>
<evidence type="ECO:0000256" key="2">
    <source>
        <dbReference type="ARBA" id="ARBA00022443"/>
    </source>
</evidence>
<dbReference type="Proteomes" id="UP001497482">
    <property type="component" value="Chromosome 5"/>
</dbReference>
<evidence type="ECO:0000256" key="4">
    <source>
        <dbReference type="SAM" id="MobiDB-lite"/>
    </source>
</evidence>
<dbReference type="InterPro" id="IPR036028">
    <property type="entry name" value="SH3-like_dom_sf"/>
</dbReference>
<dbReference type="InterPro" id="IPR001452">
    <property type="entry name" value="SH3_domain"/>
</dbReference>
<keyword evidence="2 3" id="KW-0728">SH3 domain</keyword>
<dbReference type="Pfam" id="PF22975">
    <property type="entry name" value="EPS8_2nd"/>
    <property type="match status" value="1"/>
</dbReference>
<dbReference type="SMART" id="SM00326">
    <property type="entry name" value="SH3"/>
    <property type="match status" value="1"/>
</dbReference>
<dbReference type="Gene3D" id="2.30.30.40">
    <property type="entry name" value="SH3 Domains"/>
    <property type="match status" value="1"/>
</dbReference>
<dbReference type="SUPFAM" id="SSF50044">
    <property type="entry name" value="SH3-domain"/>
    <property type="match status" value="1"/>
</dbReference>
<reference evidence="6 7" key="1">
    <citation type="submission" date="2024-04" db="EMBL/GenBank/DDBJ databases">
        <authorList>
            <person name="Waldvogel A.-M."/>
            <person name="Schoenle A."/>
        </authorList>
    </citation>
    <scope>NUCLEOTIDE SEQUENCE [LARGE SCALE GENOMIC DNA]</scope>
</reference>
<dbReference type="GO" id="GO:0031982">
    <property type="term" value="C:vesicle"/>
    <property type="evidence" value="ECO:0007669"/>
    <property type="project" value="TreeGrafter"/>
</dbReference>
<dbReference type="EMBL" id="OZ035827">
    <property type="protein sequence ID" value="CAL1606052.1"/>
    <property type="molecule type" value="Genomic_DNA"/>
</dbReference>
<evidence type="ECO:0000313" key="7">
    <source>
        <dbReference type="Proteomes" id="UP001497482"/>
    </source>
</evidence>
<feature type="region of interest" description="Disordered" evidence="4">
    <location>
        <begin position="439"/>
        <end position="472"/>
    </location>
</feature>
<dbReference type="GO" id="GO:0035023">
    <property type="term" value="P:regulation of Rho protein signal transduction"/>
    <property type="evidence" value="ECO:0007669"/>
    <property type="project" value="TreeGrafter"/>
</dbReference>
<evidence type="ECO:0000259" key="5">
    <source>
        <dbReference type="PROSITE" id="PS50002"/>
    </source>
</evidence>
<dbReference type="PANTHER" id="PTHR12287:SF22">
    <property type="entry name" value="EPIDERMAL GROWTH FACTOR RECEPTOR KINASE SUBSTRATE 8-LIKE PROTEIN 3"/>
    <property type="match status" value="1"/>
</dbReference>
<dbReference type="CDD" id="cd01210">
    <property type="entry name" value="PTB_EPS8"/>
    <property type="match status" value="1"/>
</dbReference>
<dbReference type="InterPro" id="IPR013625">
    <property type="entry name" value="PTB"/>
</dbReference>
<dbReference type="Pfam" id="PF18016">
    <property type="entry name" value="SAM_3"/>
    <property type="match status" value="1"/>
</dbReference>
<dbReference type="InterPro" id="IPR013761">
    <property type="entry name" value="SAM/pointed_sf"/>
</dbReference>
<dbReference type="Gene3D" id="1.10.150.50">
    <property type="entry name" value="Transcription Factor, Ets-1"/>
    <property type="match status" value="1"/>
</dbReference>
<dbReference type="InterPro" id="IPR011993">
    <property type="entry name" value="PH-like_dom_sf"/>
</dbReference>
<dbReference type="PROSITE" id="PS50002">
    <property type="entry name" value="SH3"/>
    <property type="match status" value="1"/>
</dbReference>
<accession>A0AAV2LY82</accession>
<dbReference type="InterPro" id="IPR055093">
    <property type="entry name" value="EPS8_2nd"/>
</dbReference>
<feature type="compositionally biased region" description="Basic and acidic residues" evidence="4">
    <location>
        <begin position="16"/>
        <end position="31"/>
    </location>
</feature>
<evidence type="ECO:0000313" key="6">
    <source>
        <dbReference type="EMBL" id="CAL1606052.1"/>
    </source>
</evidence>
<dbReference type="SUPFAM" id="SSF50729">
    <property type="entry name" value="PH domain-like"/>
    <property type="match status" value="1"/>
</dbReference>
<dbReference type="GO" id="GO:0003779">
    <property type="term" value="F:actin binding"/>
    <property type="evidence" value="ECO:0007669"/>
    <property type="project" value="TreeGrafter"/>
</dbReference>
<dbReference type="InterPro" id="IPR041418">
    <property type="entry name" value="SAM_3"/>
</dbReference>
<evidence type="ECO:0000256" key="3">
    <source>
        <dbReference type="PROSITE-ProRule" id="PRU00192"/>
    </source>
</evidence>